<dbReference type="PANTHER" id="PTHR33540">
    <property type="entry name" value="TRNA THREONYLCARBAMOYLADENOSINE BIOSYNTHESIS PROTEIN TSAE"/>
    <property type="match status" value="1"/>
</dbReference>
<evidence type="ECO:0000256" key="5">
    <source>
        <dbReference type="ARBA" id="ARBA00022694"/>
    </source>
</evidence>
<evidence type="ECO:0000256" key="9">
    <source>
        <dbReference type="ARBA" id="ARBA00022842"/>
    </source>
</evidence>
<proteinExistence type="inferred from homology"/>
<dbReference type="Pfam" id="PF02367">
    <property type="entry name" value="TsaE"/>
    <property type="match status" value="1"/>
</dbReference>
<accession>A0A368BPZ4</accession>
<evidence type="ECO:0000256" key="4">
    <source>
        <dbReference type="ARBA" id="ARBA00022490"/>
    </source>
</evidence>
<comment type="caution">
    <text evidence="11">The sequence shown here is derived from an EMBL/GenBank/DDBJ whole genome shotgun (WGS) entry which is preliminary data.</text>
</comment>
<dbReference type="GO" id="GO:0005737">
    <property type="term" value="C:cytoplasm"/>
    <property type="evidence" value="ECO:0007669"/>
    <property type="project" value="UniProtKB-SubCell"/>
</dbReference>
<evidence type="ECO:0000313" key="12">
    <source>
        <dbReference type="Proteomes" id="UP000252147"/>
    </source>
</evidence>
<dbReference type="InterPro" id="IPR027417">
    <property type="entry name" value="P-loop_NTPase"/>
</dbReference>
<dbReference type="NCBIfam" id="TIGR00150">
    <property type="entry name" value="T6A_YjeE"/>
    <property type="match status" value="1"/>
</dbReference>
<dbReference type="GO" id="GO:0016740">
    <property type="term" value="F:transferase activity"/>
    <property type="evidence" value="ECO:0007669"/>
    <property type="project" value="UniProtKB-KW"/>
</dbReference>
<comment type="subcellular location">
    <subcellularLocation>
        <location evidence="1">Cytoplasm</location>
    </subcellularLocation>
</comment>
<dbReference type="GO" id="GO:0005524">
    <property type="term" value="F:ATP binding"/>
    <property type="evidence" value="ECO:0007669"/>
    <property type="project" value="UniProtKB-KW"/>
</dbReference>
<evidence type="ECO:0000256" key="8">
    <source>
        <dbReference type="ARBA" id="ARBA00022840"/>
    </source>
</evidence>
<name>A0A368BPZ4_9GAMM</name>
<sequence length="153" mass="17693">MKFKLRTLEHTQIIAKEIASFIKDSNGFYTFLLYGNLGTGKTTLVREILKNLGWEKPVKSPTFSIVEEYSLPNKDVYHADLYRLKSLNDFEMLGLDINYSNPGILFVEWPEIIAEDIEGKVIEISIEIDKEQRNLEVRTDCDDFLACINRVNI</sequence>
<keyword evidence="7" id="KW-0547">Nucleotide-binding</keyword>
<dbReference type="EMBL" id="QOPD01000001">
    <property type="protein sequence ID" value="RCL39363.1"/>
    <property type="molecule type" value="Genomic_DNA"/>
</dbReference>
<keyword evidence="6" id="KW-0479">Metal-binding</keyword>
<dbReference type="InterPro" id="IPR003442">
    <property type="entry name" value="T6A_TsaE"/>
</dbReference>
<evidence type="ECO:0000256" key="3">
    <source>
        <dbReference type="ARBA" id="ARBA00019010"/>
    </source>
</evidence>
<dbReference type="Gene3D" id="3.40.50.300">
    <property type="entry name" value="P-loop containing nucleotide triphosphate hydrolases"/>
    <property type="match status" value="1"/>
</dbReference>
<evidence type="ECO:0000256" key="7">
    <source>
        <dbReference type="ARBA" id="ARBA00022741"/>
    </source>
</evidence>
<dbReference type="GO" id="GO:0046872">
    <property type="term" value="F:metal ion binding"/>
    <property type="evidence" value="ECO:0007669"/>
    <property type="project" value="UniProtKB-KW"/>
</dbReference>
<keyword evidence="4" id="KW-0963">Cytoplasm</keyword>
<keyword evidence="11" id="KW-0808">Transferase</keyword>
<dbReference type="AlphaFoldDB" id="A0A368BPZ4"/>
<dbReference type="SUPFAM" id="SSF52540">
    <property type="entry name" value="P-loop containing nucleoside triphosphate hydrolases"/>
    <property type="match status" value="1"/>
</dbReference>
<comment type="similarity">
    <text evidence="2">Belongs to the TsaE family.</text>
</comment>
<reference evidence="11 12" key="1">
    <citation type="journal article" date="2018" name="Microbiome">
        <title>Fine metagenomic profile of the Mediterranean stratified and mixed water columns revealed by assembly and recruitment.</title>
        <authorList>
            <person name="Haro-Moreno J.M."/>
            <person name="Lopez-Perez M."/>
            <person name="De La Torre J.R."/>
            <person name="Picazo A."/>
            <person name="Camacho A."/>
            <person name="Rodriguez-Valera F."/>
        </authorList>
    </citation>
    <scope>NUCLEOTIDE SEQUENCE [LARGE SCALE GENOMIC DNA]</scope>
    <source>
        <strain evidence="11">MED-G83</strain>
    </source>
</reference>
<protein>
    <recommendedName>
        <fullName evidence="3">tRNA threonylcarbamoyladenosine biosynthesis protein TsaE</fullName>
    </recommendedName>
    <alternativeName>
        <fullName evidence="10">t(6)A37 threonylcarbamoyladenosine biosynthesis protein TsaE</fullName>
    </alternativeName>
</protein>
<keyword evidence="5" id="KW-0819">tRNA processing</keyword>
<evidence type="ECO:0000256" key="2">
    <source>
        <dbReference type="ARBA" id="ARBA00007599"/>
    </source>
</evidence>
<organism evidence="11 12">
    <name type="scientific">SAR86 cluster bacterium</name>
    <dbReference type="NCBI Taxonomy" id="2030880"/>
    <lineage>
        <taxon>Bacteria</taxon>
        <taxon>Pseudomonadati</taxon>
        <taxon>Pseudomonadota</taxon>
        <taxon>Gammaproteobacteria</taxon>
        <taxon>SAR86 cluster</taxon>
    </lineage>
</organism>
<evidence type="ECO:0000256" key="1">
    <source>
        <dbReference type="ARBA" id="ARBA00004496"/>
    </source>
</evidence>
<gene>
    <name evidence="11" type="ORF">DBW97_01135</name>
</gene>
<dbReference type="PANTHER" id="PTHR33540:SF2">
    <property type="entry name" value="TRNA THREONYLCARBAMOYLADENOSINE BIOSYNTHESIS PROTEIN TSAE"/>
    <property type="match status" value="1"/>
</dbReference>
<evidence type="ECO:0000256" key="6">
    <source>
        <dbReference type="ARBA" id="ARBA00022723"/>
    </source>
</evidence>
<dbReference type="Proteomes" id="UP000252147">
    <property type="component" value="Unassembled WGS sequence"/>
</dbReference>
<keyword evidence="9" id="KW-0460">Magnesium</keyword>
<evidence type="ECO:0000313" key="11">
    <source>
        <dbReference type="EMBL" id="RCL39363.1"/>
    </source>
</evidence>
<keyword evidence="8" id="KW-0067">ATP-binding</keyword>
<evidence type="ECO:0000256" key="10">
    <source>
        <dbReference type="ARBA" id="ARBA00032441"/>
    </source>
</evidence>
<dbReference type="GO" id="GO:0002949">
    <property type="term" value="P:tRNA threonylcarbamoyladenosine modification"/>
    <property type="evidence" value="ECO:0007669"/>
    <property type="project" value="InterPro"/>
</dbReference>